<keyword evidence="3 5" id="KW-0732">Signal</keyword>
<reference evidence="6" key="1">
    <citation type="submission" date="2022-08" db="EMBL/GenBank/DDBJ databases">
        <title>Reclassification of Massilia species as members of the genera Telluria, Duganella, Pseudoduganella, Mokoshia gen. nov. and Zemynaea gen. nov. using orthogonal and non-orthogonal genome-based approaches.</title>
        <authorList>
            <person name="Bowman J.P."/>
        </authorList>
    </citation>
    <scope>NUCLEOTIDE SEQUENCE</scope>
    <source>
        <strain evidence="6">LMG 11547</strain>
    </source>
</reference>
<dbReference type="InterPro" id="IPR012899">
    <property type="entry name" value="LTXXQ"/>
</dbReference>
<keyword evidence="7" id="KW-1185">Reference proteome</keyword>
<organism evidence="6 7">
    <name type="scientific">Telluria mixta</name>
    <dbReference type="NCBI Taxonomy" id="34071"/>
    <lineage>
        <taxon>Bacteria</taxon>
        <taxon>Pseudomonadati</taxon>
        <taxon>Pseudomonadota</taxon>
        <taxon>Betaproteobacteria</taxon>
        <taxon>Burkholderiales</taxon>
        <taxon>Oxalobacteraceae</taxon>
        <taxon>Telluria group</taxon>
        <taxon>Telluria</taxon>
    </lineage>
</organism>
<evidence type="ECO:0000256" key="5">
    <source>
        <dbReference type="SAM" id="SignalP"/>
    </source>
</evidence>
<feature type="signal peptide" evidence="5">
    <location>
        <begin position="1"/>
        <end position="24"/>
    </location>
</feature>
<dbReference type="Gene3D" id="1.20.120.1490">
    <property type="match status" value="1"/>
</dbReference>
<proteinExistence type="inferred from homology"/>
<dbReference type="PANTHER" id="PTHR38102:SF1">
    <property type="entry name" value="PERIPLASMIC CHAPERONE SPY"/>
    <property type="match status" value="1"/>
</dbReference>
<evidence type="ECO:0000256" key="3">
    <source>
        <dbReference type="ARBA" id="ARBA00022729"/>
    </source>
</evidence>
<evidence type="ECO:0000256" key="1">
    <source>
        <dbReference type="ARBA" id="ARBA00004418"/>
    </source>
</evidence>
<dbReference type="RefSeq" id="WP_259447477.1">
    <property type="nucleotide sequence ID" value="NZ_CP119520.1"/>
</dbReference>
<evidence type="ECO:0000313" key="7">
    <source>
        <dbReference type="Proteomes" id="UP001165263"/>
    </source>
</evidence>
<evidence type="ECO:0000256" key="4">
    <source>
        <dbReference type="ARBA" id="ARBA00022764"/>
    </source>
</evidence>
<comment type="subcellular location">
    <subcellularLocation>
        <location evidence="1">Periplasm</location>
    </subcellularLocation>
</comment>
<comment type="similarity">
    <text evidence="2">Belongs to the CpxP/Spy family.</text>
</comment>
<dbReference type="Pfam" id="PF07813">
    <property type="entry name" value="LTXXQ"/>
    <property type="match status" value="1"/>
</dbReference>
<feature type="chain" id="PRO_5045759820" evidence="5">
    <location>
        <begin position="25"/>
        <end position="159"/>
    </location>
</feature>
<protein>
    <submittedName>
        <fullName evidence="6">Spy/CpxP family protein refolding chaperone</fullName>
    </submittedName>
</protein>
<keyword evidence="4" id="KW-0574">Periplasm</keyword>
<accession>A0ABT2BSY5</accession>
<dbReference type="PANTHER" id="PTHR38102">
    <property type="entry name" value="PERIPLASMIC CHAPERONE SPY"/>
    <property type="match status" value="1"/>
</dbReference>
<dbReference type="EMBL" id="JANUHC010000001">
    <property type="protein sequence ID" value="MCS0628230.1"/>
    <property type="molecule type" value="Genomic_DNA"/>
</dbReference>
<name>A0ABT2BSY5_9BURK</name>
<comment type="caution">
    <text evidence="6">The sequence shown here is derived from an EMBL/GenBank/DDBJ whole genome shotgun (WGS) entry which is preliminary data.</text>
</comment>
<gene>
    <name evidence="6" type="ORF">NX786_02590</name>
</gene>
<evidence type="ECO:0000313" key="6">
    <source>
        <dbReference type="EMBL" id="MCS0628230.1"/>
    </source>
</evidence>
<dbReference type="InterPro" id="IPR052211">
    <property type="entry name" value="Cpx_auxiliary_protein"/>
</dbReference>
<dbReference type="Proteomes" id="UP001165263">
    <property type="component" value="Unassembled WGS sequence"/>
</dbReference>
<evidence type="ECO:0000256" key="2">
    <source>
        <dbReference type="ARBA" id="ARBA00008441"/>
    </source>
</evidence>
<sequence>MSSRLPAAWTVALFLSSLCSQAPASATQGTGMERGGPAPMMGRHHGTMGGCNAMGDAGPGMMGADYGALDLTKEQRDRMVAIHRDLRDKQIALMDHMHDTMRSLTYYRDGKFDEQAARNAYAAAEKNHRQMFENMLDAQKKMDAVLTQQQRQQLSRAGK</sequence>